<organism evidence="2 3">
    <name type="scientific">Glycine soja</name>
    <name type="common">Wild soybean</name>
    <dbReference type="NCBI Taxonomy" id="3848"/>
    <lineage>
        <taxon>Eukaryota</taxon>
        <taxon>Viridiplantae</taxon>
        <taxon>Streptophyta</taxon>
        <taxon>Embryophyta</taxon>
        <taxon>Tracheophyta</taxon>
        <taxon>Spermatophyta</taxon>
        <taxon>Magnoliopsida</taxon>
        <taxon>eudicotyledons</taxon>
        <taxon>Gunneridae</taxon>
        <taxon>Pentapetalae</taxon>
        <taxon>rosids</taxon>
        <taxon>fabids</taxon>
        <taxon>Fabales</taxon>
        <taxon>Fabaceae</taxon>
        <taxon>Papilionoideae</taxon>
        <taxon>50 kb inversion clade</taxon>
        <taxon>NPAAA clade</taxon>
        <taxon>indigoferoid/millettioid clade</taxon>
        <taxon>Phaseoleae</taxon>
        <taxon>Glycine</taxon>
        <taxon>Glycine subgen. Soja</taxon>
    </lineage>
</organism>
<dbReference type="EMBL" id="QZWG01000006">
    <property type="protein sequence ID" value="RZC08684.1"/>
    <property type="molecule type" value="Genomic_DNA"/>
</dbReference>
<keyword evidence="1" id="KW-0812">Transmembrane</keyword>
<name>A0A445KCY8_GLYSO</name>
<keyword evidence="2" id="KW-0413">Isomerase</keyword>
<dbReference type="AlphaFoldDB" id="A0A445KCY8"/>
<feature type="transmembrane region" description="Helical" evidence="1">
    <location>
        <begin position="55"/>
        <end position="77"/>
    </location>
</feature>
<dbReference type="GO" id="GO:0016853">
    <property type="term" value="F:isomerase activity"/>
    <property type="evidence" value="ECO:0007669"/>
    <property type="project" value="UniProtKB-KW"/>
</dbReference>
<comment type="caution">
    <text evidence="2">The sequence shown here is derived from an EMBL/GenBank/DDBJ whole genome shotgun (WGS) entry which is preliminary data.</text>
</comment>
<dbReference type="CDD" id="cd02981">
    <property type="entry name" value="PDI_b_family"/>
    <property type="match status" value="1"/>
</dbReference>
<keyword evidence="1" id="KW-0472">Membrane</keyword>
<reference evidence="2 3" key="1">
    <citation type="submission" date="2018-09" db="EMBL/GenBank/DDBJ databases">
        <title>A high-quality reference genome of wild soybean provides a powerful tool to mine soybean genomes.</title>
        <authorList>
            <person name="Xie M."/>
            <person name="Chung C.Y.L."/>
            <person name="Li M.-W."/>
            <person name="Wong F.-L."/>
            <person name="Chan T.-F."/>
            <person name="Lam H.-M."/>
        </authorList>
    </citation>
    <scope>NUCLEOTIDE SEQUENCE [LARGE SCALE GENOMIC DNA]</scope>
    <source>
        <strain evidence="3">cv. W05</strain>
        <tissue evidence="2">Hypocotyl of etiolated seedlings</tissue>
    </source>
</reference>
<feature type="transmembrane region" description="Helical" evidence="1">
    <location>
        <begin position="98"/>
        <end position="125"/>
    </location>
</feature>
<dbReference type="Proteomes" id="UP000289340">
    <property type="component" value="Chromosome 6"/>
</dbReference>
<accession>A0A445KCY8</accession>
<evidence type="ECO:0000313" key="3">
    <source>
        <dbReference type="Proteomes" id="UP000289340"/>
    </source>
</evidence>
<evidence type="ECO:0000313" key="2">
    <source>
        <dbReference type="EMBL" id="RZC08684.1"/>
    </source>
</evidence>
<keyword evidence="1" id="KW-1133">Transmembrane helix</keyword>
<proteinExistence type="predicted"/>
<keyword evidence="3" id="KW-1185">Reference proteome</keyword>
<sequence>MFSSWSFSVEEFDNFSALAEKLHSDYDFGHPLNVKLLPRGESSVSGPIVRLSKPFTGLFVDFQVFLCILDFSSFCFFPSYSMSSLSTKKHRAGKSFPLLLLCMFVSLLFVSICKVLILFVVMHVFL</sequence>
<evidence type="ECO:0000256" key="1">
    <source>
        <dbReference type="SAM" id="Phobius"/>
    </source>
</evidence>
<gene>
    <name evidence="2" type="ORF">D0Y65_015406</name>
</gene>
<protein>
    <submittedName>
        <fullName evidence="2">Protein disulfide-isomerase</fullName>
    </submittedName>
</protein>